<evidence type="ECO:0000313" key="1">
    <source>
        <dbReference type="EMBL" id="AKC04686.1"/>
    </source>
</evidence>
<evidence type="ECO:0000313" key="2">
    <source>
        <dbReference type="Proteomes" id="UP000033300"/>
    </source>
</evidence>
<keyword evidence="2" id="KW-1185">Reference proteome</keyword>
<organism evidence="1 2">
    <name type="scientific">Staphylococcus phage B236</name>
    <dbReference type="NCBI Taxonomy" id="1636205"/>
    <lineage>
        <taxon>Viruses</taxon>
        <taxon>Duplodnaviria</taxon>
        <taxon>Heunggongvirae</taxon>
        <taxon>Uroviricota</taxon>
        <taxon>Caudoviricetes</taxon>
        <taxon>Azeredovirinae</taxon>
        <taxon>Phietavirus</taxon>
        <taxon>Phietavirus B236</taxon>
    </lineage>
</organism>
<reference evidence="2" key="2">
    <citation type="submission" date="2015-03" db="EMBL/GenBank/DDBJ databases">
        <title>Complete genome analysis of two new bacteriophages isolated from impetigo strains of Staphylococcus aureus.</title>
        <authorList>
            <person name="Botka T."/>
            <person name="Ruzickova V."/>
            <person name="Konecna H."/>
            <person name="Pantucek R."/>
            <person name="Rychlik I."/>
            <person name="Zdrahal Z."/>
            <person name="Petras P."/>
            <person name="Doskar J."/>
        </authorList>
    </citation>
    <scope>NUCLEOTIDE SEQUENCE [LARGE SCALE GENOMIC DNA]</scope>
</reference>
<dbReference type="RefSeq" id="YP_009209134.1">
    <property type="nucleotide sequence ID" value="NC_028915.1"/>
</dbReference>
<dbReference type="OrthoDB" id="11567at10239"/>
<sequence length="71" mass="8229">MNALYKTTLLITMAVVTWKVWKIERNTRKPVINRNDFSKESTAETIERHSDPDSGIKLLKAFSDFTKENLS</sequence>
<name>A0A0E3TAJ4_9CAUD</name>
<dbReference type="Proteomes" id="UP000033300">
    <property type="component" value="Segment"/>
</dbReference>
<proteinExistence type="predicted"/>
<dbReference type="KEGG" id="vg:26635598"/>
<dbReference type="EMBL" id="KP893290">
    <property type="protein sequence ID" value="AKC04686.1"/>
    <property type="molecule type" value="Genomic_DNA"/>
</dbReference>
<protein>
    <submittedName>
        <fullName evidence="1">Uncharacterized protein</fullName>
    </submittedName>
</protein>
<accession>A0A0E3TAJ4</accession>
<reference evidence="1 2" key="1">
    <citation type="journal article" date="2015" name="Virus Genes">
        <title>Complete genome analysis of two new bacteriophages isolated from impetigo strains of Staphylococcus aureus.</title>
        <authorList>
            <person name="Botka T."/>
            <person name="Ruzickova V."/>
            <person name="Konecna H."/>
            <person name="Pantucek R."/>
            <person name="Rychlik I."/>
            <person name="Zdrahal Z."/>
            <person name="Petras P."/>
            <person name="Doskar J."/>
        </authorList>
    </citation>
    <scope>NUCLEOTIDE SEQUENCE [LARGE SCALE GENOMIC DNA]</scope>
</reference>
<dbReference type="GeneID" id="26635598"/>